<dbReference type="GO" id="GO:0043709">
    <property type="term" value="P:cell adhesion involved in single-species biofilm formation"/>
    <property type="evidence" value="ECO:0007669"/>
    <property type="project" value="TreeGrafter"/>
</dbReference>
<dbReference type="InterPro" id="IPR029016">
    <property type="entry name" value="GAF-like_dom_sf"/>
</dbReference>
<dbReference type="NCBIfam" id="TIGR00254">
    <property type="entry name" value="GGDEF"/>
    <property type="match status" value="1"/>
</dbReference>
<reference evidence="2 3" key="1">
    <citation type="submission" date="2018-01" db="EMBL/GenBank/DDBJ databases">
        <title>Genome Sequencing and Assembly of Anaerobacter polyendosporus strain CT4.</title>
        <authorList>
            <person name="Tachaapaikoon C."/>
            <person name="Sutheeworapong S."/>
            <person name="Jenjaroenpun P."/>
            <person name="Wongsurawat T."/>
            <person name="Nookeaw I."/>
            <person name="Cheawchanlertfa P."/>
            <person name="Kosugi A."/>
            <person name="Cheevadhanarak S."/>
            <person name="Ratanakhanokchai K."/>
        </authorList>
    </citation>
    <scope>NUCLEOTIDE SEQUENCE [LARGE SCALE GENOMIC DNA]</scope>
    <source>
        <strain evidence="2 3">CT4</strain>
    </source>
</reference>
<dbReference type="InterPro" id="IPR003018">
    <property type="entry name" value="GAF"/>
</dbReference>
<dbReference type="PANTHER" id="PTHR45138:SF9">
    <property type="entry name" value="DIGUANYLATE CYCLASE DGCM-RELATED"/>
    <property type="match status" value="1"/>
</dbReference>
<evidence type="ECO:0000259" key="1">
    <source>
        <dbReference type="PROSITE" id="PS50887"/>
    </source>
</evidence>
<dbReference type="KEGG" id="cmah:C1I91_09690"/>
<protein>
    <recommendedName>
        <fullName evidence="1">GGDEF domain-containing protein</fullName>
    </recommendedName>
</protein>
<dbReference type="GO" id="GO:0052621">
    <property type="term" value="F:diguanylate cyclase activity"/>
    <property type="evidence" value="ECO:0007669"/>
    <property type="project" value="TreeGrafter"/>
</dbReference>
<dbReference type="Gene3D" id="3.30.450.40">
    <property type="match status" value="1"/>
</dbReference>
<dbReference type="GO" id="GO:1902201">
    <property type="term" value="P:negative regulation of bacterial-type flagellum-dependent cell motility"/>
    <property type="evidence" value="ECO:0007669"/>
    <property type="project" value="TreeGrafter"/>
</dbReference>
<dbReference type="GO" id="GO:0005886">
    <property type="term" value="C:plasma membrane"/>
    <property type="evidence" value="ECO:0007669"/>
    <property type="project" value="TreeGrafter"/>
</dbReference>
<dbReference type="Proteomes" id="UP000286268">
    <property type="component" value="Chromosome"/>
</dbReference>
<dbReference type="FunFam" id="3.30.70.270:FF:000001">
    <property type="entry name" value="Diguanylate cyclase domain protein"/>
    <property type="match status" value="1"/>
</dbReference>
<evidence type="ECO:0000313" key="2">
    <source>
        <dbReference type="EMBL" id="QAA31898.1"/>
    </source>
</evidence>
<dbReference type="InterPro" id="IPR019734">
    <property type="entry name" value="TPR_rpt"/>
</dbReference>
<dbReference type="PANTHER" id="PTHR45138">
    <property type="entry name" value="REGULATORY COMPONENTS OF SENSORY TRANSDUCTION SYSTEM"/>
    <property type="match status" value="1"/>
</dbReference>
<dbReference type="InterPro" id="IPR011990">
    <property type="entry name" value="TPR-like_helical_dom_sf"/>
</dbReference>
<dbReference type="OrthoDB" id="9805474at2"/>
<keyword evidence="3" id="KW-1185">Reference proteome</keyword>
<dbReference type="EMBL" id="CP025746">
    <property type="protein sequence ID" value="QAA31898.1"/>
    <property type="molecule type" value="Genomic_DNA"/>
</dbReference>
<dbReference type="SUPFAM" id="SSF55073">
    <property type="entry name" value="Nucleotide cyclase"/>
    <property type="match status" value="1"/>
</dbReference>
<dbReference type="Gene3D" id="3.30.70.270">
    <property type="match status" value="1"/>
</dbReference>
<dbReference type="Pfam" id="PF13185">
    <property type="entry name" value="GAF_2"/>
    <property type="match status" value="1"/>
</dbReference>
<accession>A0A3R5UF06</accession>
<dbReference type="Pfam" id="PF00990">
    <property type="entry name" value="GGDEF"/>
    <property type="match status" value="1"/>
</dbReference>
<name>A0A3R5UF06_9CLOT</name>
<dbReference type="InterPro" id="IPR029787">
    <property type="entry name" value="Nucleotide_cyclase"/>
</dbReference>
<organism evidence="2 3">
    <name type="scientific">Clostridium manihotivorum</name>
    <dbReference type="NCBI Taxonomy" id="2320868"/>
    <lineage>
        <taxon>Bacteria</taxon>
        <taxon>Bacillati</taxon>
        <taxon>Bacillota</taxon>
        <taxon>Clostridia</taxon>
        <taxon>Eubacteriales</taxon>
        <taxon>Clostridiaceae</taxon>
        <taxon>Clostridium</taxon>
    </lineage>
</organism>
<dbReference type="PROSITE" id="PS50887">
    <property type="entry name" value="GGDEF"/>
    <property type="match status" value="1"/>
</dbReference>
<dbReference type="SMART" id="SM00028">
    <property type="entry name" value="TPR"/>
    <property type="match status" value="6"/>
</dbReference>
<dbReference type="SMART" id="SM00267">
    <property type="entry name" value="GGDEF"/>
    <property type="match status" value="1"/>
</dbReference>
<sequence>MDKETNINEIDMLLSKINEIRYVSPEKTIELSLNTLERSKVLNYELGIAASKHMLASAYYNIGNYEEAIDLIFDSLNYFIKENIYDLQWSSYNLLGNSFSELGDYERGMDFYNSAEEAAYLIDSGKKFDKNSTKEKCIVRTLNNTAENYKLLKAYDESLEYCTRAYNIDENYDFQLSKGVAVLSLGELYYLLEEYDKSKLLSFIALECFKKYNYPLGEPECYKLLALSYWKKKNFEMADKYFNITINSTLKERSPYNEIDIYISYYNYLKDRNKLDEALASLHKAYDLSVKNNFVEKISEIASILSTFYAEKKDYETAFKYFNMHLENERINASFLNKHRINNLNISKKIKKIEIEKKEIIDKNENLRMQSESLKLLVDKLSIISELGQKITSNLDLDSIVGILYSSIMNFMDLTYLSVGLYDEENSVVNYLDVIDNGDKTKRPSTNVGDYSNFTSICIKSEDFIIINDMSNEYSKYIDTETYMAVADQNNYELQSIIFCPLKVNTKIIGVMSIQSKEKNAFTAYHIEMIKSLSSYAAIAINNAIKSKQLEMEIEKTHKVQFELKKLNEKLLFLSENDSMTKIPNRRKLDKFLDNIWKKHLKEKKVMSFIIFDIDNFKEYNDNYGHTAGDDCIIKIADILSSVNDETYFPARYGGDEFVVVLPESPLNRAVSFCENLRNKVALAHIPHKYSKVSDRVTLSIGITSVIPNEDTTINDFIKKADDALYLAKKRGKNQIATFIN</sequence>
<dbReference type="InterPro" id="IPR043128">
    <property type="entry name" value="Rev_trsase/Diguanyl_cyclase"/>
</dbReference>
<dbReference type="SMART" id="SM00065">
    <property type="entry name" value="GAF"/>
    <property type="match status" value="1"/>
</dbReference>
<dbReference type="Gene3D" id="1.25.40.10">
    <property type="entry name" value="Tetratricopeptide repeat domain"/>
    <property type="match status" value="2"/>
</dbReference>
<dbReference type="RefSeq" id="WP_128212691.1">
    <property type="nucleotide sequence ID" value="NZ_CP025746.1"/>
</dbReference>
<feature type="domain" description="GGDEF" evidence="1">
    <location>
        <begin position="605"/>
        <end position="741"/>
    </location>
</feature>
<dbReference type="InterPro" id="IPR000160">
    <property type="entry name" value="GGDEF_dom"/>
</dbReference>
<proteinExistence type="predicted"/>
<dbReference type="SUPFAM" id="SSF55781">
    <property type="entry name" value="GAF domain-like"/>
    <property type="match status" value="1"/>
</dbReference>
<evidence type="ECO:0000313" key="3">
    <source>
        <dbReference type="Proteomes" id="UP000286268"/>
    </source>
</evidence>
<dbReference type="Pfam" id="PF13181">
    <property type="entry name" value="TPR_8"/>
    <property type="match status" value="2"/>
</dbReference>
<dbReference type="AlphaFoldDB" id="A0A3R5UF06"/>
<dbReference type="CDD" id="cd01949">
    <property type="entry name" value="GGDEF"/>
    <property type="match status" value="1"/>
</dbReference>
<gene>
    <name evidence="2" type="ORF">C1I91_09690</name>
</gene>
<dbReference type="SUPFAM" id="SSF48452">
    <property type="entry name" value="TPR-like"/>
    <property type="match status" value="3"/>
</dbReference>
<dbReference type="InterPro" id="IPR050469">
    <property type="entry name" value="Diguanylate_Cyclase"/>
</dbReference>